<keyword evidence="1" id="KW-0175">Coiled coil</keyword>
<feature type="compositionally biased region" description="Basic and acidic residues" evidence="2">
    <location>
        <begin position="62"/>
        <end position="71"/>
    </location>
</feature>
<dbReference type="OrthoDB" id="8197438at2759"/>
<evidence type="ECO:0000256" key="2">
    <source>
        <dbReference type="SAM" id="MobiDB-lite"/>
    </source>
</evidence>
<accession>A0A0L7R2I3</accession>
<name>A0A0L7R2I3_9HYME</name>
<organism evidence="3 4">
    <name type="scientific">Habropoda laboriosa</name>
    <dbReference type="NCBI Taxonomy" id="597456"/>
    <lineage>
        <taxon>Eukaryota</taxon>
        <taxon>Metazoa</taxon>
        <taxon>Ecdysozoa</taxon>
        <taxon>Arthropoda</taxon>
        <taxon>Hexapoda</taxon>
        <taxon>Insecta</taxon>
        <taxon>Pterygota</taxon>
        <taxon>Neoptera</taxon>
        <taxon>Endopterygota</taxon>
        <taxon>Hymenoptera</taxon>
        <taxon>Apocrita</taxon>
        <taxon>Aculeata</taxon>
        <taxon>Apoidea</taxon>
        <taxon>Anthophila</taxon>
        <taxon>Apidae</taxon>
        <taxon>Habropoda</taxon>
    </lineage>
</organism>
<dbReference type="Proteomes" id="UP000053825">
    <property type="component" value="Unassembled WGS sequence"/>
</dbReference>
<evidence type="ECO:0000256" key="1">
    <source>
        <dbReference type="SAM" id="Coils"/>
    </source>
</evidence>
<feature type="compositionally biased region" description="Basic and acidic residues" evidence="2">
    <location>
        <begin position="706"/>
        <end position="715"/>
    </location>
</feature>
<dbReference type="EMBL" id="KQ414666">
    <property type="protein sequence ID" value="KOC65038.1"/>
    <property type="molecule type" value="Genomic_DNA"/>
</dbReference>
<feature type="compositionally biased region" description="Basic and acidic residues" evidence="2">
    <location>
        <begin position="679"/>
        <end position="688"/>
    </location>
</feature>
<keyword evidence="4" id="KW-1185">Reference proteome</keyword>
<evidence type="ECO:0000313" key="4">
    <source>
        <dbReference type="Proteomes" id="UP000053825"/>
    </source>
</evidence>
<proteinExistence type="predicted"/>
<feature type="compositionally biased region" description="Basic and acidic residues" evidence="2">
    <location>
        <begin position="235"/>
        <end position="247"/>
    </location>
</feature>
<evidence type="ECO:0000313" key="3">
    <source>
        <dbReference type="EMBL" id="KOC65038.1"/>
    </source>
</evidence>
<feature type="region of interest" description="Disordered" evidence="2">
    <location>
        <begin position="666"/>
        <end position="723"/>
    </location>
</feature>
<dbReference type="STRING" id="597456.A0A0L7R2I3"/>
<gene>
    <name evidence="3" type="ORF">WH47_04628</name>
</gene>
<reference evidence="3 4" key="1">
    <citation type="submission" date="2015-07" db="EMBL/GenBank/DDBJ databases">
        <title>The genome of Habropoda laboriosa.</title>
        <authorList>
            <person name="Pan H."/>
            <person name="Kapheim K."/>
        </authorList>
    </citation>
    <scope>NUCLEOTIDE SEQUENCE [LARGE SCALE GENOMIC DNA]</scope>
    <source>
        <strain evidence="3">0110345459</strain>
    </source>
</reference>
<feature type="coiled-coil region" evidence="1">
    <location>
        <begin position="305"/>
        <end position="557"/>
    </location>
</feature>
<feature type="non-terminal residue" evidence="3">
    <location>
        <position position="1"/>
    </location>
</feature>
<feature type="region of interest" description="Disordered" evidence="2">
    <location>
        <begin position="235"/>
        <end position="264"/>
    </location>
</feature>
<feature type="region of interest" description="Disordered" evidence="2">
    <location>
        <begin position="58"/>
        <end position="82"/>
    </location>
</feature>
<sequence>HKRPSSSLPAGSTLRPENQFTMKKRRYLLLRKELMDKQKAAQDLYNDMSQLREKLISNGARDPGKPEDLRLEVGSPKQIPPTPEISQVEEAELYIERLPAGIELLETLEDQLREIPRKSQDFSRDLLDKQSNFVAFVTSHLINASEGKSETDEGSSEVIRQLEIHQKDYDGFGLRLHEIEVMEDNMIGEFAKYMRRLIDEYEHSRAKLKAVNAAEAQKELQAQLNETLEELQAEKEKNNQSRERLRQMETQLQKSRTKTKELEARAANDEGKIQQLQVNMKNMDGQMKQKDMTMEVRMKDMHKTMKNSEVLVNKVEKQRDSFEARLMELKEKMTNKENEAMATIKELSEKLNAITGEIGMETVKRQHAEEALAEFEERYKNLEEKSTRLCELAEKNKDFTITEGNHTENEVQLFNELRATREELEMQKQMMEKLEQEKEEIVAVMHQAASREEDEDSREKLAAKLVLKNNKLQNLMMQYQELKKVAKNAQERNGNLEKQLMEIQTRVHSQSMEGGKAGLSAHAIELQQQVSDLRNNLAEVIQQKENLETVLTQKQLELEQRDRVMREQNKFLKAKDELLYVIKGKVQEENGEQSNSDENNEYLEEAQKKFQDFYATLMNKQLQIFRLEQMVQLMEDHQDCAQAQRTRLEARIAELELSLQKKKEQRYVRENSSSPKLNVDNREKDRFSQDSFSDSDQSSFNLHSFSNRDQHDSLARSDVSASNNPLQANYRALHDCERYTSRQTSSDDDPPYICERCRQQTSIEENEERQLNKNDSSDNINESFHNWLTNLSSLEVTKDSGNTRDFQDNDSFCDSDSTVRNRKYASVMYKLHRKYDNEDDSSRESQSSCQRKYHRHRYLHHRIRSPIPNRIEPRGVAL</sequence>
<protein>
    <submittedName>
        <fullName evidence="3">Laminin subunit alpha-1</fullName>
    </submittedName>
</protein>
<feature type="compositionally biased region" description="Low complexity" evidence="2">
    <location>
        <begin position="689"/>
        <end position="700"/>
    </location>
</feature>
<dbReference type="AlphaFoldDB" id="A0A0L7R2I3"/>
<feature type="coiled-coil region" evidence="1">
    <location>
        <begin position="638"/>
        <end position="665"/>
    </location>
</feature>